<reference evidence="3 4" key="1">
    <citation type="submission" date="2018-11" db="EMBL/GenBank/DDBJ databases">
        <title>Genomic Encyclopedia of Type Strains, Phase IV (KMG-IV): sequencing the most valuable type-strain genomes for metagenomic binning, comparative biology and taxonomic classification.</title>
        <authorList>
            <person name="Goeker M."/>
        </authorList>
    </citation>
    <scope>NUCLEOTIDE SEQUENCE [LARGE SCALE GENOMIC DNA]</scope>
    <source>
        <strain evidence="3 4">DSM 104731</strain>
    </source>
</reference>
<feature type="domain" description="T6SS immunity protein Tdi1 C-terminal" evidence="2">
    <location>
        <begin position="156"/>
        <end position="211"/>
    </location>
</feature>
<comment type="caution">
    <text evidence="3">The sequence shown here is derived from an EMBL/GenBank/DDBJ whole genome shotgun (WGS) entry which is preliminary data.</text>
</comment>
<protein>
    <recommendedName>
        <fullName evidence="5">DUF1851 domain-containing protein</fullName>
    </recommendedName>
</protein>
<dbReference type="RefSeq" id="WP_123792907.1">
    <property type="nucleotide sequence ID" value="NZ_RKQK01000002.1"/>
</dbReference>
<evidence type="ECO:0000259" key="1">
    <source>
        <dbReference type="Pfam" id="PF08887"/>
    </source>
</evidence>
<feature type="domain" description="GAD-related" evidence="1">
    <location>
        <begin position="16"/>
        <end position="109"/>
    </location>
</feature>
<evidence type="ECO:0000313" key="3">
    <source>
        <dbReference type="EMBL" id="RPE67471.1"/>
    </source>
</evidence>
<dbReference type="Pfam" id="PF08887">
    <property type="entry name" value="GAD-like"/>
    <property type="match status" value="1"/>
</dbReference>
<proteinExistence type="predicted"/>
<evidence type="ECO:0000313" key="4">
    <source>
        <dbReference type="Proteomes" id="UP000269689"/>
    </source>
</evidence>
<name>A0A3N4UJG7_9RHOB</name>
<dbReference type="Proteomes" id="UP000269689">
    <property type="component" value="Unassembled WGS sequence"/>
</dbReference>
<dbReference type="EMBL" id="RKQK01000002">
    <property type="protein sequence ID" value="RPE67471.1"/>
    <property type="molecule type" value="Genomic_DNA"/>
</dbReference>
<dbReference type="InterPro" id="IPR014983">
    <property type="entry name" value="GAD-rel"/>
</dbReference>
<evidence type="ECO:0000259" key="2">
    <source>
        <dbReference type="Pfam" id="PF08906"/>
    </source>
</evidence>
<dbReference type="InterPro" id="IPR015002">
    <property type="entry name" value="T6SS_Tdi1_C"/>
</dbReference>
<keyword evidence="4" id="KW-1185">Reference proteome</keyword>
<gene>
    <name evidence="3" type="ORF">EDD53_1881</name>
</gene>
<evidence type="ECO:0008006" key="5">
    <source>
        <dbReference type="Google" id="ProtNLM"/>
    </source>
</evidence>
<dbReference type="Pfam" id="PF08906">
    <property type="entry name" value="T6SS_Tdi1_C"/>
    <property type="match status" value="1"/>
</dbReference>
<dbReference type="OrthoDB" id="7777269at2"/>
<organism evidence="3 4">
    <name type="scientific">Pacificibacter maritimus</name>
    <dbReference type="NCBI Taxonomy" id="762213"/>
    <lineage>
        <taxon>Bacteria</taxon>
        <taxon>Pseudomonadati</taxon>
        <taxon>Pseudomonadota</taxon>
        <taxon>Alphaproteobacteria</taxon>
        <taxon>Rhodobacterales</taxon>
        <taxon>Roseobacteraceae</taxon>
        <taxon>Pacificibacter</taxon>
    </lineage>
</organism>
<accession>A0A3N4UJG7</accession>
<dbReference type="AlphaFoldDB" id="A0A3N4UJG7"/>
<sequence>MTYISEIKGRSGKDHIDSVLKRSGPLIGASVVPEATLEAWTGVLPDILIDFWRNHGLGALQGGVMRLCVPDEFDGLLSEVFQADKDFSHKDCHVIGYGPFGNLIVWSARHWIVRIDLLHGRVSASGLTDPSKKHNENASIVAHLLGHQPDSLDVVDDDGKKMFKPAVSALGPLKTGQAFGFFPALAMGGAPQIANLKIVPALEHFVVLAQLQKFHLVDYLGSAPGALRTIG</sequence>